<name>A0ABN6D4B9_9BURK</name>
<evidence type="ECO:0000313" key="2">
    <source>
        <dbReference type="EMBL" id="BCO26820.1"/>
    </source>
</evidence>
<evidence type="ECO:0000313" key="3">
    <source>
        <dbReference type="Proteomes" id="UP000824366"/>
    </source>
</evidence>
<feature type="chain" id="PRO_5045039202" evidence="1">
    <location>
        <begin position="21"/>
        <end position="142"/>
    </location>
</feature>
<reference evidence="2 3" key="1">
    <citation type="journal article" date="2021" name="Microbiol. Spectr.">
        <title>A Single Bacterium Capable of Oxidation and Reduction of Iron at Circumneutral pH.</title>
        <authorList>
            <person name="Kato S."/>
            <person name="Ohkuma M."/>
        </authorList>
    </citation>
    <scope>NUCLEOTIDE SEQUENCE [LARGE SCALE GENOMIC DNA]</scope>
    <source>
        <strain evidence="2 3">MIZ03</strain>
    </source>
</reference>
<dbReference type="EMBL" id="AP024238">
    <property type="protein sequence ID" value="BCO26820.1"/>
    <property type="molecule type" value="Genomic_DNA"/>
</dbReference>
<proteinExistence type="predicted"/>
<accession>A0ABN6D4B9</accession>
<dbReference type="RefSeq" id="WP_223910873.1">
    <property type="nucleotide sequence ID" value="NZ_AP024238.1"/>
</dbReference>
<organism evidence="2 3">
    <name type="scientific">Rhodoferax lithotrophicus</name>
    <dbReference type="NCBI Taxonomy" id="2798804"/>
    <lineage>
        <taxon>Bacteria</taxon>
        <taxon>Pseudomonadati</taxon>
        <taxon>Pseudomonadota</taxon>
        <taxon>Betaproteobacteria</taxon>
        <taxon>Burkholderiales</taxon>
        <taxon>Comamonadaceae</taxon>
        <taxon>Rhodoferax</taxon>
    </lineage>
</organism>
<sequence length="142" mass="15517">MKLRWLFLLSSLILNAAATAGGDGEFVGLDQQGPGGFVLSFSVDGADDEAIRASSIRVLRQPKTWTDRGQLMPGSIRGTGCSLFPERHAAVAIICLPNADPSFLRGVIYAKKDTQKKNQFVCVNNCSKQVPKYFVWVPNNED</sequence>
<dbReference type="Proteomes" id="UP000824366">
    <property type="component" value="Chromosome"/>
</dbReference>
<protein>
    <submittedName>
        <fullName evidence="2">Uncharacterized protein</fullName>
    </submittedName>
</protein>
<gene>
    <name evidence="2" type="ORF">MIZ03_1706</name>
</gene>
<feature type="signal peptide" evidence="1">
    <location>
        <begin position="1"/>
        <end position="20"/>
    </location>
</feature>
<keyword evidence="3" id="KW-1185">Reference proteome</keyword>
<evidence type="ECO:0000256" key="1">
    <source>
        <dbReference type="SAM" id="SignalP"/>
    </source>
</evidence>
<keyword evidence="1" id="KW-0732">Signal</keyword>